<comment type="caution">
    <text evidence="1">The sequence shown here is derived from an EMBL/GenBank/DDBJ whole genome shotgun (WGS) entry which is preliminary data.</text>
</comment>
<dbReference type="EMBL" id="JAHWDQ010000001">
    <property type="protein sequence ID" value="MBW2940780.1"/>
    <property type="molecule type" value="Genomic_DNA"/>
</dbReference>
<sequence length="422" mass="45479">MIHIKIIEAFLLALTITLSSSNAWSGLLSSLIIYSGNQHPLPDTPQERIPGVVAQGWQARPPGTIIDIFDAPASSQVEGAAKSFFVRYTTISVKGLPVLASGLVLIPEAVHYATGDWPLVVYGHMTTGMADACAPTHGIAESNELRRMQQGDELARQLLSRGVVVARPDYEGIGEPGPHPYLRGDSLARSMRDMASAVAGYWGEIGDKWVAAGHSEGGVAALNTGSREHQNAKGLNLLGVAAITPVTQLENLIAALESSPITAPGVDVAVALAGLVLKGIATVDPTFEKLILQDGGLSERALALWPDLERLCLEDLSHETSWGGMSPDEMKGSRGREVVAEMRRALQEDDVRLIPMRRDIAIRIDAGILDAVALLPFTDQLVQEYRQQGYEVSYDRWPADHSPTADMAAPTIANWIMERFGK</sequence>
<evidence type="ECO:0008006" key="3">
    <source>
        <dbReference type="Google" id="ProtNLM"/>
    </source>
</evidence>
<reference evidence="1" key="1">
    <citation type="submission" date="2021-07" db="EMBL/GenBank/DDBJ databases">
        <title>Zhongshania sp. CAU 1632 isolated from seawater.</title>
        <authorList>
            <person name="Kim W."/>
        </authorList>
    </citation>
    <scope>NUCLEOTIDE SEQUENCE</scope>
    <source>
        <strain evidence="1">CAU 1632</strain>
    </source>
</reference>
<gene>
    <name evidence="1" type="ORF">KXJ70_08340</name>
</gene>
<proteinExistence type="predicted"/>
<keyword evidence="2" id="KW-1185">Reference proteome</keyword>
<protein>
    <recommendedName>
        <fullName evidence="3">Lipase</fullName>
    </recommendedName>
</protein>
<evidence type="ECO:0000313" key="1">
    <source>
        <dbReference type="EMBL" id="MBW2940780.1"/>
    </source>
</evidence>
<dbReference type="RefSeq" id="WP_219042950.1">
    <property type="nucleotide sequence ID" value="NZ_JAHWDQ010000001.1"/>
</dbReference>
<organism evidence="1 2">
    <name type="scientific">Zhongshania aquimaris</name>
    <dbReference type="NCBI Taxonomy" id="2857107"/>
    <lineage>
        <taxon>Bacteria</taxon>
        <taxon>Pseudomonadati</taxon>
        <taxon>Pseudomonadota</taxon>
        <taxon>Gammaproteobacteria</taxon>
        <taxon>Cellvibrionales</taxon>
        <taxon>Spongiibacteraceae</taxon>
        <taxon>Zhongshania</taxon>
    </lineage>
</organism>
<name>A0ABS6VSP2_9GAMM</name>
<accession>A0ABS6VSP2</accession>
<dbReference type="Proteomes" id="UP001166291">
    <property type="component" value="Unassembled WGS sequence"/>
</dbReference>
<dbReference type="PANTHER" id="PTHR34853:SF1">
    <property type="entry name" value="LIPASE 5"/>
    <property type="match status" value="1"/>
</dbReference>
<evidence type="ECO:0000313" key="2">
    <source>
        <dbReference type="Proteomes" id="UP001166291"/>
    </source>
</evidence>
<dbReference type="PANTHER" id="PTHR34853">
    <property type="match status" value="1"/>
</dbReference>
<dbReference type="InterPro" id="IPR005152">
    <property type="entry name" value="Lipase_secreted"/>
</dbReference>
<dbReference type="PIRSF" id="PIRSF029171">
    <property type="entry name" value="Esterase_LipA"/>
    <property type="match status" value="1"/>
</dbReference>
<dbReference type="Pfam" id="PF03583">
    <property type="entry name" value="LIP"/>
    <property type="match status" value="1"/>
</dbReference>